<name>A0A7G9Z5R7_9EURY</name>
<dbReference type="SUPFAM" id="SSF54814">
    <property type="entry name" value="Prokaryotic type KH domain (KH-domain type II)"/>
    <property type="match status" value="1"/>
</dbReference>
<evidence type="ECO:0000259" key="7">
    <source>
        <dbReference type="PROSITE" id="PS50823"/>
    </source>
</evidence>
<evidence type="ECO:0000256" key="3">
    <source>
        <dbReference type="ARBA" id="ARBA00022884"/>
    </source>
</evidence>
<dbReference type="PANTHER" id="PTHR11760:SF32">
    <property type="entry name" value="SMALL RIBOSOMAL SUBUNIT PROTEIN US3"/>
    <property type="match status" value="1"/>
</dbReference>
<feature type="domain" description="KH type-2" evidence="7">
    <location>
        <begin position="16"/>
        <end position="85"/>
    </location>
</feature>
<dbReference type="Pfam" id="PF07650">
    <property type="entry name" value="KH_2"/>
    <property type="match status" value="1"/>
</dbReference>
<comment type="similarity">
    <text evidence="1 6">Belongs to the universal ribosomal protein uS3 family.</text>
</comment>
<dbReference type="EMBL" id="MT631622">
    <property type="protein sequence ID" value="QNO55601.1"/>
    <property type="molecule type" value="Genomic_DNA"/>
</dbReference>
<dbReference type="InterPro" id="IPR005703">
    <property type="entry name" value="Ribosomal_uS3_euk/arc"/>
</dbReference>
<dbReference type="InterPro" id="IPR001351">
    <property type="entry name" value="Ribosomal_uS3_C"/>
</dbReference>
<evidence type="ECO:0000256" key="1">
    <source>
        <dbReference type="ARBA" id="ARBA00010761"/>
    </source>
</evidence>
<dbReference type="PANTHER" id="PTHR11760">
    <property type="entry name" value="30S/40S RIBOSOMAL PROTEIN S3"/>
    <property type="match status" value="1"/>
</dbReference>
<evidence type="ECO:0000256" key="6">
    <source>
        <dbReference type="HAMAP-Rule" id="MF_01309"/>
    </source>
</evidence>
<evidence type="ECO:0000256" key="2">
    <source>
        <dbReference type="ARBA" id="ARBA00022730"/>
    </source>
</evidence>
<dbReference type="InterPro" id="IPR036419">
    <property type="entry name" value="Ribosomal_S3_C_sf"/>
</dbReference>
<dbReference type="Gene3D" id="3.30.1140.32">
    <property type="entry name" value="Ribosomal protein S3, C-terminal domain"/>
    <property type="match status" value="1"/>
</dbReference>
<keyword evidence="5 6" id="KW-0687">Ribonucleoprotein</keyword>
<dbReference type="HAMAP" id="MF_01309_A">
    <property type="entry name" value="Ribosomal_uS3_A"/>
    <property type="match status" value="1"/>
</dbReference>
<dbReference type="GO" id="GO:0003735">
    <property type="term" value="F:structural constituent of ribosome"/>
    <property type="evidence" value="ECO:0007669"/>
    <property type="project" value="UniProtKB-UniRule"/>
</dbReference>
<organism evidence="8">
    <name type="scientific">Candidatus Methanophaga sp. ANME-1 ERB7</name>
    <dbReference type="NCBI Taxonomy" id="2759913"/>
    <lineage>
        <taxon>Archaea</taxon>
        <taxon>Methanobacteriati</taxon>
        <taxon>Methanobacteriota</taxon>
        <taxon>Stenosarchaea group</taxon>
        <taxon>Methanomicrobia</taxon>
        <taxon>Candidatus Methanophagales</taxon>
        <taxon>Candidatus Methanophagaceae</taxon>
        <taxon>Candidatus Methanophaga</taxon>
    </lineage>
</organism>
<dbReference type="NCBIfam" id="TIGR01008">
    <property type="entry name" value="uS3_euk_arch"/>
    <property type="match status" value="1"/>
</dbReference>
<comment type="subunit">
    <text evidence="6">Part of the 30S ribosomal subunit.</text>
</comment>
<sequence>MIEKLFVEEGIKKVRMDEYFQKELERAGYGGMDIKRTPMGTQITVHVEKPGMIIGKNGKRIKKVTDEITKKQELDNPQIDVQPIAAPELSAQLMSNRLAKLIERGWHFRRAGRSTLQRIMGAGALGCEITMSGKLRGPRGRVEKMVEGYIKHCGSVAEEIVDKGYSIAQKKTGVIGVMVWIVAPDANIPDSFRMNVVKEDVVVNVEGVEKAKVEEVKAEEAELKVEGAEEKEEE</sequence>
<comment type="function">
    <text evidence="6">Binds the lower part of the 30S subunit head.</text>
</comment>
<dbReference type="AlphaFoldDB" id="A0A7G9Z5R7"/>
<dbReference type="Pfam" id="PF00189">
    <property type="entry name" value="Ribosomal_S3_C"/>
    <property type="match status" value="1"/>
</dbReference>
<dbReference type="GO" id="GO:0006412">
    <property type="term" value="P:translation"/>
    <property type="evidence" value="ECO:0007669"/>
    <property type="project" value="UniProtKB-UniRule"/>
</dbReference>
<dbReference type="Gene3D" id="3.30.300.20">
    <property type="match status" value="1"/>
</dbReference>
<dbReference type="CDD" id="cd02411">
    <property type="entry name" value="KH-II_30S_S3_arch"/>
    <property type="match status" value="1"/>
</dbReference>
<evidence type="ECO:0000256" key="4">
    <source>
        <dbReference type="ARBA" id="ARBA00022980"/>
    </source>
</evidence>
<proteinExistence type="inferred from homology"/>
<dbReference type="SMART" id="SM00322">
    <property type="entry name" value="KH"/>
    <property type="match status" value="1"/>
</dbReference>
<dbReference type="InterPro" id="IPR057258">
    <property type="entry name" value="Ribosomal_uS3"/>
</dbReference>
<evidence type="ECO:0000313" key="8">
    <source>
        <dbReference type="EMBL" id="QNO55601.1"/>
    </source>
</evidence>
<dbReference type="InterPro" id="IPR004044">
    <property type="entry name" value="KH_dom_type_2"/>
</dbReference>
<dbReference type="InterPro" id="IPR004087">
    <property type="entry name" value="KH_dom"/>
</dbReference>
<accession>A0A7G9Z5R7</accession>
<keyword evidence="2 6" id="KW-0699">rRNA-binding</keyword>
<keyword evidence="3 6" id="KW-0694">RNA-binding</keyword>
<gene>
    <name evidence="6 8" type="primary">rps3</name>
    <name evidence="8" type="ORF">BJEEAEJC_00045</name>
</gene>
<dbReference type="NCBIfam" id="NF003219">
    <property type="entry name" value="PRK04191.1"/>
    <property type="match status" value="1"/>
</dbReference>
<dbReference type="InterPro" id="IPR009019">
    <property type="entry name" value="KH_sf_prok-type"/>
</dbReference>
<dbReference type="InterPro" id="IPR015946">
    <property type="entry name" value="KH_dom-like_a/b"/>
</dbReference>
<keyword evidence="4 6" id="KW-0689">Ribosomal protein</keyword>
<dbReference type="SUPFAM" id="SSF54821">
    <property type="entry name" value="Ribosomal protein S3 C-terminal domain"/>
    <property type="match status" value="1"/>
</dbReference>
<dbReference type="PROSITE" id="PS50084">
    <property type="entry name" value="KH_TYPE_1"/>
    <property type="match status" value="1"/>
</dbReference>
<evidence type="ECO:0000256" key="5">
    <source>
        <dbReference type="ARBA" id="ARBA00023274"/>
    </source>
</evidence>
<protein>
    <recommendedName>
        <fullName evidence="6">Small ribosomal subunit protein uS3</fullName>
    </recommendedName>
</protein>
<dbReference type="InterPro" id="IPR027488">
    <property type="entry name" value="Ribosomal_uS3_arc"/>
</dbReference>
<reference evidence="8" key="1">
    <citation type="submission" date="2020-06" db="EMBL/GenBank/DDBJ databases">
        <title>Unique genomic features of the anaerobic methanotrophic archaea.</title>
        <authorList>
            <person name="Chadwick G.L."/>
            <person name="Skennerton C.T."/>
            <person name="Laso-Perez R."/>
            <person name="Leu A.O."/>
            <person name="Speth D.R."/>
            <person name="Yu H."/>
            <person name="Morgan-Lang C."/>
            <person name="Hatzenpichler R."/>
            <person name="Goudeau D."/>
            <person name="Malmstrom R."/>
            <person name="Brazelton W.J."/>
            <person name="Woyke T."/>
            <person name="Hallam S.J."/>
            <person name="Tyson G.W."/>
            <person name="Wegener G."/>
            <person name="Boetius A."/>
            <person name="Orphan V."/>
        </authorList>
    </citation>
    <scope>NUCLEOTIDE SEQUENCE</scope>
</reference>
<dbReference type="GO" id="GO:0019843">
    <property type="term" value="F:rRNA binding"/>
    <property type="evidence" value="ECO:0007669"/>
    <property type="project" value="UniProtKB-UniRule"/>
</dbReference>
<dbReference type="GO" id="GO:0022627">
    <property type="term" value="C:cytosolic small ribosomal subunit"/>
    <property type="evidence" value="ECO:0007669"/>
    <property type="project" value="UniProtKB-UniRule"/>
</dbReference>
<dbReference type="PROSITE" id="PS50823">
    <property type="entry name" value="KH_TYPE_2"/>
    <property type="match status" value="1"/>
</dbReference>
<dbReference type="FunFam" id="3.30.300.20:FF:000001">
    <property type="entry name" value="30S ribosomal protein S3"/>
    <property type="match status" value="1"/>
</dbReference>